<evidence type="ECO:0000256" key="1">
    <source>
        <dbReference type="ARBA" id="ARBA00022630"/>
    </source>
</evidence>
<evidence type="ECO:0000313" key="5">
    <source>
        <dbReference type="Proteomes" id="UP000005104"/>
    </source>
</evidence>
<evidence type="ECO:0000256" key="2">
    <source>
        <dbReference type="ARBA" id="ARBA00022643"/>
    </source>
</evidence>
<keyword evidence="5" id="KW-1185">Reference proteome</keyword>
<dbReference type="GO" id="GO:0016491">
    <property type="term" value="F:oxidoreductase activity"/>
    <property type="evidence" value="ECO:0007669"/>
    <property type="project" value="InterPro"/>
</dbReference>
<dbReference type="Gene3D" id="3.40.50.360">
    <property type="match status" value="1"/>
</dbReference>
<reference evidence="4 5" key="1">
    <citation type="submission" date="2011-11" db="EMBL/GenBank/DDBJ databases">
        <title>The Noncontiguous Finished genome of Desulfosporosinus youngiae DSM 17734.</title>
        <authorList>
            <consortium name="US DOE Joint Genome Institute (JGI-PGF)"/>
            <person name="Lucas S."/>
            <person name="Han J."/>
            <person name="Lapidus A."/>
            <person name="Cheng J.-F."/>
            <person name="Goodwin L."/>
            <person name="Pitluck S."/>
            <person name="Peters L."/>
            <person name="Ovchinnikova G."/>
            <person name="Lu M."/>
            <person name="Land M.L."/>
            <person name="Hauser L."/>
            <person name="Pester M."/>
            <person name="Spring S."/>
            <person name="Ollivier B."/>
            <person name="Rattei T."/>
            <person name="Klenk H.-P."/>
            <person name="Wagner M."/>
            <person name="Loy A."/>
            <person name="Woyke T.J."/>
        </authorList>
    </citation>
    <scope>NUCLEOTIDE SEQUENCE [LARGE SCALE GENOMIC DNA]</scope>
    <source>
        <strain evidence="4 5">DSM 17734</strain>
    </source>
</reference>
<evidence type="ECO:0000259" key="3">
    <source>
        <dbReference type="Pfam" id="PF03358"/>
    </source>
</evidence>
<dbReference type="InterPro" id="IPR029039">
    <property type="entry name" value="Flavoprotein-like_sf"/>
</dbReference>
<dbReference type="eggNOG" id="COG0655">
    <property type="taxonomic scope" value="Bacteria"/>
</dbReference>
<sequence>MKRILGLAASQRKLANGEILTKEVAAAAGKDCELELLRLADLKLELCRGCYACLKPGKQCPLDDDLYLLVEKIKAADGIILSAPCYALGPAAVAKVLGDRIIALAQMIDDFWGKPCVVITTAGIKGWEGYTSSAMNTVARFMGFDLKDSHMFMGALPGEGISGEGALHRAREMGQALFGQARQPGNGECPTCWSDIWKFPQAGTAVCSICGQTAYLASGENEIKWVYNERSNMFGKEPLKHHFQEWLNGKVQEFISRRKELSAVRERYKEMPLSGGAEKEG</sequence>
<dbReference type="AlphaFoldDB" id="H5Y1K2"/>
<evidence type="ECO:0000313" key="4">
    <source>
        <dbReference type="EMBL" id="EHQ87615.1"/>
    </source>
</evidence>
<dbReference type="Proteomes" id="UP000005104">
    <property type="component" value="Chromosome"/>
</dbReference>
<dbReference type="STRING" id="768710.DesyoDRAFT_0422"/>
<protein>
    <submittedName>
        <fullName evidence="4">Multimeric flavodoxin WrbA</fullName>
    </submittedName>
</protein>
<keyword evidence="2" id="KW-0288">FMN</keyword>
<dbReference type="InterPro" id="IPR051796">
    <property type="entry name" value="ISF_SsuE-like"/>
</dbReference>
<organism evidence="4 5">
    <name type="scientific">Desulfosporosinus youngiae DSM 17734</name>
    <dbReference type="NCBI Taxonomy" id="768710"/>
    <lineage>
        <taxon>Bacteria</taxon>
        <taxon>Bacillati</taxon>
        <taxon>Bacillota</taxon>
        <taxon>Clostridia</taxon>
        <taxon>Eubacteriales</taxon>
        <taxon>Desulfitobacteriaceae</taxon>
        <taxon>Desulfosporosinus</taxon>
    </lineage>
</organism>
<dbReference type="EMBL" id="CM001441">
    <property type="protein sequence ID" value="EHQ87615.1"/>
    <property type="molecule type" value="Genomic_DNA"/>
</dbReference>
<gene>
    <name evidence="4" type="ORF">DesyoDRAFT_0422</name>
</gene>
<dbReference type="OrthoDB" id="9805976at2"/>
<dbReference type="SUPFAM" id="SSF52218">
    <property type="entry name" value="Flavoproteins"/>
    <property type="match status" value="1"/>
</dbReference>
<feature type="domain" description="NADPH-dependent FMN reductase-like" evidence="3">
    <location>
        <begin position="3"/>
        <end position="142"/>
    </location>
</feature>
<dbReference type="Pfam" id="PF03358">
    <property type="entry name" value="FMN_red"/>
    <property type="match status" value="1"/>
</dbReference>
<dbReference type="RefSeq" id="WP_007778789.1">
    <property type="nucleotide sequence ID" value="NZ_CM001441.1"/>
</dbReference>
<dbReference type="HOGENOM" id="CLU_050993_0_1_9"/>
<proteinExistence type="predicted"/>
<name>H5Y1K2_9FIRM</name>
<accession>H5Y1K2</accession>
<dbReference type="PANTHER" id="PTHR43278:SF2">
    <property type="entry name" value="IRON-SULFUR FLAVOPROTEIN"/>
    <property type="match status" value="1"/>
</dbReference>
<dbReference type="PANTHER" id="PTHR43278">
    <property type="entry name" value="NAD(P)H-DEPENDENT FMN-CONTAINING OXIDOREDUCTASE YWQN-RELATED"/>
    <property type="match status" value="1"/>
</dbReference>
<dbReference type="InterPro" id="IPR005025">
    <property type="entry name" value="FMN_Rdtase-like_dom"/>
</dbReference>
<keyword evidence="1" id="KW-0285">Flavoprotein</keyword>